<evidence type="ECO:0000256" key="1">
    <source>
        <dbReference type="SAM" id="Phobius"/>
    </source>
</evidence>
<keyword evidence="1" id="KW-0812">Transmembrane</keyword>
<dbReference type="Proteomes" id="UP001595752">
    <property type="component" value="Unassembled WGS sequence"/>
</dbReference>
<dbReference type="EMBL" id="JBHRZT010000044">
    <property type="protein sequence ID" value="MFC3883997.1"/>
    <property type="molecule type" value="Genomic_DNA"/>
</dbReference>
<sequence>MNHAIFQFIFPFIMKGGSESSMVSALKKRGFERFRLDNLEAQDRYYGKFSVHHADMEHYYLPFTNKILFPQTETNGGFQRYSKNFNLSCSLKANKKVIPFTLLSADVVICPYELAFLTIRTEIADLFKVDFSSAIEFGARFRVLEPRRSEDVETIVEYDKKRYDHVGNFLFKFLIPHLDRFFDKKGMAGSYFETFPFFEDERMFVQSLFSLEQDESIESVDVYRAGSLDGLDSEGNPYISSNNPSYIRRFLRENSYEKWAPNTYYVLEKNSFSCLTNENERILPRLASQMYGEYYYGLLLNLFHKIVLLKIDKDYSEVSIDRDAEKVEKLIHSINTFTANYFFIEFTTQSQGREIFLHLKNMLNIDALYDDARQTLQSLYKYQEAFSSKKNSLLLLILTLYTVVGGIYGMNQVIEDLKGNIRWEKMGSYSIFEYIALFVTMSGLIVTVILGMHELIKWRKGIKKRKRWEAQAKCMFKR</sequence>
<feature type="transmembrane region" description="Helical" evidence="1">
    <location>
        <begin position="434"/>
        <end position="456"/>
    </location>
</feature>
<name>A0ABV8B167_9BACI</name>
<comment type="caution">
    <text evidence="2">The sequence shown here is derived from an EMBL/GenBank/DDBJ whole genome shotgun (WGS) entry which is preliminary data.</text>
</comment>
<proteinExistence type="predicted"/>
<protein>
    <recommendedName>
        <fullName evidence="4">Group-specific protein</fullName>
    </recommendedName>
</protein>
<evidence type="ECO:0000313" key="2">
    <source>
        <dbReference type="EMBL" id="MFC3883997.1"/>
    </source>
</evidence>
<organism evidence="2 3">
    <name type="scientific">Bacillus songklensis</name>
    <dbReference type="NCBI Taxonomy" id="1069116"/>
    <lineage>
        <taxon>Bacteria</taxon>
        <taxon>Bacillati</taxon>
        <taxon>Bacillota</taxon>
        <taxon>Bacilli</taxon>
        <taxon>Bacillales</taxon>
        <taxon>Bacillaceae</taxon>
        <taxon>Bacillus</taxon>
    </lineage>
</organism>
<evidence type="ECO:0008006" key="4">
    <source>
        <dbReference type="Google" id="ProtNLM"/>
    </source>
</evidence>
<reference evidence="3" key="1">
    <citation type="journal article" date="2019" name="Int. J. Syst. Evol. Microbiol.">
        <title>The Global Catalogue of Microorganisms (GCM) 10K type strain sequencing project: providing services to taxonomists for standard genome sequencing and annotation.</title>
        <authorList>
            <consortium name="The Broad Institute Genomics Platform"/>
            <consortium name="The Broad Institute Genome Sequencing Center for Infectious Disease"/>
            <person name="Wu L."/>
            <person name="Ma J."/>
        </authorList>
    </citation>
    <scope>NUCLEOTIDE SEQUENCE [LARGE SCALE GENOMIC DNA]</scope>
    <source>
        <strain evidence="3">CCUG 61889</strain>
    </source>
</reference>
<feature type="transmembrane region" description="Helical" evidence="1">
    <location>
        <begin position="393"/>
        <end position="414"/>
    </location>
</feature>
<keyword evidence="3" id="KW-1185">Reference proteome</keyword>
<evidence type="ECO:0000313" key="3">
    <source>
        <dbReference type="Proteomes" id="UP001595752"/>
    </source>
</evidence>
<keyword evidence="1" id="KW-0472">Membrane</keyword>
<keyword evidence="1" id="KW-1133">Transmembrane helix</keyword>
<accession>A0ABV8B167</accession>
<gene>
    <name evidence="2" type="ORF">ACFOU2_11055</name>
</gene>